<proteinExistence type="predicted"/>
<reference evidence="2 3" key="1">
    <citation type="journal article" date="2024" name="G3 (Bethesda)">
        <title>Genome assembly of Hibiscus sabdariffa L. provides insights into metabolisms of medicinal natural products.</title>
        <authorList>
            <person name="Kim T."/>
        </authorList>
    </citation>
    <scope>NUCLEOTIDE SEQUENCE [LARGE SCALE GENOMIC DNA]</scope>
    <source>
        <strain evidence="2">TK-2024</strain>
        <tissue evidence="2">Old leaves</tissue>
    </source>
</reference>
<keyword evidence="3" id="KW-1185">Reference proteome</keyword>
<feature type="domain" description="Endonuclease/exonuclease/phosphatase" evidence="1">
    <location>
        <begin position="6"/>
        <end position="149"/>
    </location>
</feature>
<dbReference type="Pfam" id="PF03372">
    <property type="entry name" value="Exo_endo_phos"/>
    <property type="match status" value="1"/>
</dbReference>
<dbReference type="InterPro" id="IPR005135">
    <property type="entry name" value="Endo/exonuclease/phosphatase"/>
</dbReference>
<gene>
    <name evidence="2" type="ORF">V6N12_046073</name>
</gene>
<dbReference type="SUPFAM" id="SSF56219">
    <property type="entry name" value="DNase I-like"/>
    <property type="match status" value="1"/>
</dbReference>
<dbReference type="EMBL" id="JBBPBM010000003">
    <property type="protein sequence ID" value="KAK8594002.1"/>
    <property type="molecule type" value="Genomic_DNA"/>
</dbReference>
<evidence type="ECO:0000313" key="2">
    <source>
        <dbReference type="EMBL" id="KAK8594002.1"/>
    </source>
</evidence>
<organism evidence="2 3">
    <name type="scientific">Hibiscus sabdariffa</name>
    <name type="common">roselle</name>
    <dbReference type="NCBI Taxonomy" id="183260"/>
    <lineage>
        <taxon>Eukaryota</taxon>
        <taxon>Viridiplantae</taxon>
        <taxon>Streptophyta</taxon>
        <taxon>Embryophyta</taxon>
        <taxon>Tracheophyta</taxon>
        <taxon>Spermatophyta</taxon>
        <taxon>Magnoliopsida</taxon>
        <taxon>eudicotyledons</taxon>
        <taxon>Gunneridae</taxon>
        <taxon>Pentapetalae</taxon>
        <taxon>rosids</taxon>
        <taxon>malvids</taxon>
        <taxon>Malvales</taxon>
        <taxon>Malvaceae</taxon>
        <taxon>Malvoideae</taxon>
        <taxon>Hibiscus</taxon>
    </lineage>
</organism>
<dbReference type="PANTHER" id="PTHR35218">
    <property type="entry name" value="RNASE H DOMAIN-CONTAINING PROTEIN"/>
    <property type="match status" value="1"/>
</dbReference>
<name>A0ABR2G4K1_9ROSI</name>
<evidence type="ECO:0000259" key="1">
    <source>
        <dbReference type="Pfam" id="PF03372"/>
    </source>
</evidence>
<evidence type="ECO:0000313" key="3">
    <source>
        <dbReference type="Proteomes" id="UP001472677"/>
    </source>
</evidence>
<sequence>MICFFWNCRGVASANFFRHFRNFVCVNQPHVIFLIETQISGDVADSAISKFGFPNLLRIEARGFSGRIWMLWRNDLVVDITHISIRFLNCHCRLVDSLDWVQIMTIYASPIARFQKLIWESSVDLDPGADVLWLLGGDFNAIIRCEEHLGDSPRTTRVSKLFLDFIFDISLIEVDYVGSDFTWHGGSLLSKA</sequence>
<dbReference type="PANTHER" id="PTHR35218:SF7">
    <property type="entry name" value="ENDONUCLEASE_EXONUCLEASE_PHOSPHATASE"/>
    <property type="match status" value="1"/>
</dbReference>
<dbReference type="InterPro" id="IPR036691">
    <property type="entry name" value="Endo/exonu/phosph_ase_sf"/>
</dbReference>
<comment type="caution">
    <text evidence="2">The sequence shown here is derived from an EMBL/GenBank/DDBJ whole genome shotgun (WGS) entry which is preliminary data.</text>
</comment>
<dbReference type="Proteomes" id="UP001472677">
    <property type="component" value="Unassembled WGS sequence"/>
</dbReference>
<protein>
    <recommendedName>
        <fullName evidence="1">Endonuclease/exonuclease/phosphatase domain-containing protein</fullName>
    </recommendedName>
</protein>
<accession>A0ABR2G4K1</accession>
<dbReference type="Gene3D" id="3.60.10.10">
    <property type="entry name" value="Endonuclease/exonuclease/phosphatase"/>
    <property type="match status" value="1"/>
</dbReference>